<evidence type="ECO:0000313" key="1">
    <source>
        <dbReference type="EMBL" id="KAF3223249.1"/>
    </source>
</evidence>
<organism evidence="1 2">
    <name type="scientific">Orbilia oligospora</name>
    <name type="common">Nematode-trapping fungus</name>
    <name type="synonym">Arthrobotrys oligospora</name>
    <dbReference type="NCBI Taxonomy" id="2813651"/>
    <lineage>
        <taxon>Eukaryota</taxon>
        <taxon>Fungi</taxon>
        <taxon>Dikarya</taxon>
        <taxon>Ascomycota</taxon>
        <taxon>Pezizomycotina</taxon>
        <taxon>Orbiliomycetes</taxon>
        <taxon>Orbiliales</taxon>
        <taxon>Orbiliaceae</taxon>
        <taxon>Orbilia</taxon>
    </lineage>
</organism>
<sequence length="300" mass="33915">MISTLLFLSTHVALILPLSALLTPIYLTTASSLNPTLHRRILFPQGKIWDATVPFLTRACKLGIYTGPNSGVMIAGKFLPTSQKYDSWEGFPLGSNYDPETNQVTLISEKQRSSVCHNIADEIGGKLEKNGVQQIYMAGYCYCLFYHDKSCQDAVEPNMLVRNKVSTSLGDDWKEKIKSFSCKKYSTWIFFTSCNLWFSPGGNDTFHFEYTQSNIDEWTGKGPCESISPAVFRHWIINGCTCSFYTDLDCKSRILLDGHSGWVQRENMTILGKQEIKSFRCDLPYAPAMVVPNSYFEKGY</sequence>
<name>A0A6G1MIF8_ORBOL</name>
<dbReference type="AlphaFoldDB" id="A0A6G1MIF8"/>
<proteinExistence type="predicted"/>
<reference evidence="1 2" key="1">
    <citation type="submission" date="2019-06" db="EMBL/GenBank/DDBJ databases">
        <authorList>
            <person name="Palmer J.M."/>
        </authorList>
    </citation>
    <scope>NUCLEOTIDE SEQUENCE [LARGE SCALE GENOMIC DNA]</scope>
    <source>
        <strain evidence="1 2">TWF191</strain>
    </source>
</reference>
<comment type="caution">
    <text evidence="1">The sequence shown here is derived from an EMBL/GenBank/DDBJ whole genome shotgun (WGS) entry which is preliminary data.</text>
</comment>
<dbReference type="Proteomes" id="UP000483672">
    <property type="component" value="Unassembled WGS sequence"/>
</dbReference>
<accession>A0A6G1MIF8</accession>
<gene>
    <name evidence="1" type="ORF">TWF191_006530</name>
</gene>
<protein>
    <submittedName>
        <fullName evidence="1">Uncharacterized protein</fullName>
    </submittedName>
</protein>
<dbReference type="EMBL" id="WIPF01000037">
    <property type="protein sequence ID" value="KAF3223249.1"/>
    <property type="molecule type" value="Genomic_DNA"/>
</dbReference>
<evidence type="ECO:0000313" key="2">
    <source>
        <dbReference type="Proteomes" id="UP000483672"/>
    </source>
</evidence>